<proteinExistence type="inferred from homology"/>
<keyword evidence="2" id="KW-0479">Metal-binding</keyword>
<comment type="similarity">
    <text evidence="6">Belongs to the adenylate kinase family.</text>
</comment>
<protein>
    <recommendedName>
        <fullName evidence="8">HD domain-containing protein</fullName>
    </recommendedName>
</protein>
<comment type="caution">
    <text evidence="9">The sequence shown here is derived from an EMBL/GenBank/DDBJ whole genome shotgun (WGS) entry which is preliminary data.</text>
</comment>
<evidence type="ECO:0000256" key="5">
    <source>
        <dbReference type="ARBA" id="ARBA00022801"/>
    </source>
</evidence>
<evidence type="ECO:0000256" key="6">
    <source>
        <dbReference type="RuleBase" id="RU003330"/>
    </source>
</evidence>
<evidence type="ECO:0000256" key="2">
    <source>
        <dbReference type="ARBA" id="ARBA00022723"/>
    </source>
</evidence>
<dbReference type="SUPFAM" id="SSF109604">
    <property type="entry name" value="HD-domain/PDEase-like"/>
    <property type="match status" value="1"/>
</dbReference>
<dbReference type="PANTHER" id="PTHR11845:SF13">
    <property type="entry name" value="5'-DEOXYNUCLEOTIDASE HDDC2"/>
    <property type="match status" value="1"/>
</dbReference>
<dbReference type="SUPFAM" id="SSF52540">
    <property type="entry name" value="P-loop containing nucleoside triphosphate hydrolases"/>
    <property type="match status" value="1"/>
</dbReference>
<evidence type="ECO:0000313" key="9">
    <source>
        <dbReference type="EMBL" id="KAJ9133024.1"/>
    </source>
</evidence>
<dbReference type="GO" id="GO:0006139">
    <property type="term" value="P:nucleobase-containing compound metabolic process"/>
    <property type="evidence" value="ECO:0007669"/>
    <property type="project" value="InterPro"/>
</dbReference>
<dbReference type="InterPro" id="IPR006674">
    <property type="entry name" value="HD_domain"/>
</dbReference>
<gene>
    <name evidence="9" type="ORF">NKR19_g9193</name>
</gene>
<dbReference type="Gene3D" id="3.40.50.300">
    <property type="entry name" value="P-loop containing nucleotide triphosphate hydrolases"/>
    <property type="match status" value="1"/>
</dbReference>
<feature type="region of interest" description="Disordered" evidence="7">
    <location>
        <begin position="283"/>
        <end position="308"/>
    </location>
</feature>
<dbReference type="GO" id="GO:0005737">
    <property type="term" value="C:cytoplasm"/>
    <property type="evidence" value="ECO:0007669"/>
    <property type="project" value="TreeGrafter"/>
</dbReference>
<keyword evidence="4 6" id="KW-0418">Kinase</keyword>
<evidence type="ECO:0000256" key="7">
    <source>
        <dbReference type="SAM" id="MobiDB-lite"/>
    </source>
</evidence>
<dbReference type="InterPro" id="IPR000850">
    <property type="entry name" value="Adenylat/UMP-CMP_kin"/>
</dbReference>
<dbReference type="PROSITE" id="PS00113">
    <property type="entry name" value="ADENYLATE_KINASE"/>
    <property type="match status" value="1"/>
</dbReference>
<dbReference type="Gene3D" id="1.10.3210.10">
    <property type="entry name" value="Hypothetical protein af1432"/>
    <property type="match status" value="1"/>
</dbReference>
<evidence type="ECO:0000256" key="3">
    <source>
        <dbReference type="ARBA" id="ARBA00022741"/>
    </source>
</evidence>
<feature type="domain" description="HD" evidence="8">
    <location>
        <begin position="12"/>
        <end position="121"/>
    </location>
</feature>
<organism evidence="9 10">
    <name type="scientific">Coniochaeta hoffmannii</name>
    <dbReference type="NCBI Taxonomy" id="91930"/>
    <lineage>
        <taxon>Eukaryota</taxon>
        <taxon>Fungi</taxon>
        <taxon>Dikarya</taxon>
        <taxon>Ascomycota</taxon>
        <taxon>Pezizomycotina</taxon>
        <taxon>Sordariomycetes</taxon>
        <taxon>Sordariomycetidae</taxon>
        <taxon>Coniochaetales</taxon>
        <taxon>Coniochaetaceae</taxon>
        <taxon>Coniochaeta</taxon>
    </lineage>
</organism>
<dbReference type="Pfam" id="PF13023">
    <property type="entry name" value="HD_3"/>
    <property type="match status" value="1"/>
</dbReference>
<dbReference type="InterPro" id="IPR027417">
    <property type="entry name" value="P-loop_NTPase"/>
</dbReference>
<dbReference type="InterPro" id="IPR039356">
    <property type="entry name" value="YfbR/HDDC2"/>
</dbReference>
<evidence type="ECO:0000256" key="1">
    <source>
        <dbReference type="ARBA" id="ARBA00022679"/>
    </source>
</evidence>
<dbReference type="Pfam" id="PF00406">
    <property type="entry name" value="ADK"/>
    <property type="match status" value="1"/>
</dbReference>
<dbReference type="GO" id="GO:0019205">
    <property type="term" value="F:nucleobase-containing compound kinase activity"/>
    <property type="evidence" value="ECO:0007669"/>
    <property type="project" value="InterPro"/>
</dbReference>
<evidence type="ECO:0000313" key="10">
    <source>
        <dbReference type="Proteomes" id="UP001174691"/>
    </source>
</evidence>
<keyword evidence="3" id="KW-0547">Nucleotide-binding</keyword>
<evidence type="ECO:0000259" key="8">
    <source>
        <dbReference type="Pfam" id="PF13023"/>
    </source>
</evidence>
<sequence length="343" mass="39064">MATLCNVYPWENERDRAEAMEMAVLHDVAEAIVGDITPSDGISKEEKHQREKLAFVFYDSLLKDDGQPELAGRIYEVWQKYERHESDISKVVHQIDKLDPLMQAFEYTRKYPHLGARLRDFRAAEVREQITDPFLSRIMEKTLRDWEALEKPCPHRFILVVGGPGVGKGTQCIKAARKPGIAHVSVGELLRQQENDPQSAFGDFITQSIAAKVPVPSTLAIMLLNRELSRVHGKRVILLDGFPRSEEQLSAFEREITKEYSAIIMHCTNENLIQRLTTRAVSSGRADDESAQHEDRIRKSAKSDAPVWDRLSRRPTTYQIDCNGSESDVEALFQQHVNQILSN</sequence>
<dbReference type="GO" id="GO:0005524">
    <property type="term" value="F:ATP binding"/>
    <property type="evidence" value="ECO:0007669"/>
    <property type="project" value="InterPro"/>
</dbReference>
<keyword evidence="10" id="KW-1185">Reference proteome</keyword>
<dbReference type="PANTHER" id="PTHR11845">
    <property type="entry name" value="5'-DEOXYNUCLEOTIDASE HDDC2"/>
    <property type="match status" value="1"/>
</dbReference>
<keyword evidence="5" id="KW-0378">Hydrolase</keyword>
<name>A0AA38R498_9PEZI</name>
<reference evidence="9" key="1">
    <citation type="submission" date="2022-07" db="EMBL/GenBank/DDBJ databases">
        <title>Fungi with potential for degradation of polypropylene.</title>
        <authorList>
            <person name="Gostincar C."/>
        </authorList>
    </citation>
    <scope>NUCLEOTIDE SEQUENCE</scope>
    <source>
        <strain evidence="9">EXF-13287</strain>
    </source>
</reference>
<feature type="compositionally biased region" description="Basic and acidic residues" evidence="7">
    <location>
        <begin position="285"/>
        <end position="302"/>
    </location>
</feature>
<dbReference type="AlphaFoldDB" id="A0AA38R498"/>
<dbReference type="GO" id="GO:0002953">
    <property type="term" value="F:5'-deoxynucleotidase activity"/>
    <property type="evidence" value="ECO:0007669"/>
    <property type="project" value="InterPro"/>
</dbReference>
<keyword evidence="1 6" id="KW-0808">Transferase</keyword>
<dbReference type="Proteomes" id="UP001174691">
    <property type="component" value="Unassembled WGS sequence"/>
</dbReference>
<dbReference type="InterPro" id="IPR033690">
    <property type="entry name" value="Adenylat_kinase_CS"/>
</dbReference>
<dbReference type="GO" id="GO:0046872">
    <property type="term" value="F:metal ion binding"/>
    <property type="evidence" value="ECO:0007669"/>
    <property type="project" value="UniProtKB-KW"/>
</dbReference>
<dbReference type="PRINTS" id="PR00094">
    <property type="entry name" value="ADENYLTKNASE"/>
</dbReference>
<dbReference type="EMBL" id="JANBVN010000210">
    <property type="protein sequence ID" value="KAJ9133024.1"/>
    <property type="molecule type" value="Genomic_DNA"/>
</dbReference>
<accession>A0AA38R498</accession>
<evidence type="ECO:0000256" key="4">
    <source>
        <dbReference type="ARBA" id="ARBA00022777"/>
    </source>
</evidence>